<keyword evidence="6" id="KW-1185">Reference proteome</keyword>
<organism evidence="5 6">
    <name type="scientific">Neomicrococcus aestuarii</name>
    <dbReference type="NCBI Taxonomy" id="556325"/>
    <lineage>
        <taxon>Bacteria</taxon>
        <taxon>Bacillati</taxon>
        <taxon>Actinomycetota</taxon>
        <taxon>Actinomycetes</taxon>
        <taxon>Micrococcales</taxon>
        <taxon>Micrococcaceae</taxon>
        <taxon>Neomicrococcus</taxon>
    </lineage>
</organism>
<evidence type="ECO:0000256" key="3">
    <source>
        <dbReference type="ARBA" id="ARBA00022840"/>
    </source>
</evidence>
<evidence type="ECO:0000259" key="4">
    <source>
        <dbReference type="PROSITE" id="PS50206"/>
    </source>
</evidence>
<dbReference type="KEGG" id="nae:BHE16_00040"/>
<dbReference type="Gene3D" id="3.40.50.720">
    <property type="entry name" value="NAD(P)-binding Rossmann-like Domain"/>
    <property type="match status" value="1"/>
</dbReference>
<dbReference type="SUPFAM" id="SSF69572">
    <property type="entry name" value="Activating enzymes of the ubiquitin-like proteins"/>
    <property type="match status" value="1"/>
</dbReference>
<evidence type="ECO:0000313" key="6">
    <source>
        <dbReference type="Proteomes" id="UP000183530"/>
    </source>
</evidence>
<dbReference type="GO" id="GO:0008146">
    <property type="term" value="F:sulfotransferase activity"/>
    <property type="evidence" value="ECO:0007669"/>
    <property type="project" value="TreeGrafter"/>
</dbReference>
<dbReference type="CDD" id="cd00757">
    <property type="entry name" value="ThiF_MoeB_HesA_family"/>
    <property type="match status" value="1"/>
</dbReference>
<dbReference type="GO" id="GO:0008641">
    <property type="term" value="F:ubiquitin-like modifier activating enzyme activity"/>
    <property type="evidence" value="ECO:0007669"/>
    <property type="project" value="InterPro"/>
</dbReference>
<dbReference type="Proteomes" id="UP000183530">
    <property type="component" value="Chromosome"/>
</dbReference>
<dbReference type="PANTHER" id="PTHR10953">
    <property type="entry name" value="UBIQUITIN-ACTIVATING ENZYME E1"/>
    <property type="match status" value="1"/>
</dbReference>
<dbReference type="CDD" id="cd00158">
    <property type="entry name" value="RHOD"/>
    <property type="match status" value="1"/>
</dbReference>
<evidence type="ECO:0000256" key="1">
    <source>
        <dbReference type="ARBA" id="ARBA00022679"/>
    </source>
</evidence>
<keyword evidence="1 5" id="KW-0808">Transferase</keyword>
<dbReference type="GO" id="GO:0005829">
    <property type="term" value="C:cytosol"/>
    <property type="evidence" value="ECO:0007669"/>
    <property type="project" value="TreeGrafter"/>
</dbReference>
<keyword evidence="2" id="KW-0547">Nucleotide-binding</keyword>
<dbReference type="NCBIfam" id="NF004281">
    <property type="entry name" value="PRK05690.1"/>
    <property type="match status" value="1"/>
</dbReference>
<dbReference type="GO" id="GO:0005524">
    <property type="term" value="F:ATP binding"/>
    <property type="evidence" value="ECO:0007669"/>
    <property type="project" value="UniProtKB-KW"/>
</dbReference>
<dbReference type="STRING" id="556325.BHE16_00040"/>
<evidence type="ECO:0000313" key="5">
    <source>
        <dbReference type="EMBL" id="APF39671.1"/>
    </source>
</evidence>
<accession>A0A1L2ZKV7</accession>
<dbReference type="Pfam" id="PF00581">
    <property type="entry name" value="Rhodanese"/>
    <property type="match status" value="1"/>
</dbReference>
<gene>
    <name evidence="5" type="ORF">BHE16_00040</name>
</gene>
<dbReference type="GO" id="GO:0004792">
    <property type="term" value="F:thiosulfate-cyanide sulfurtransferase activity"/>
    <property type="evidence" value="ECO:0007669"/>
    <property type="project" value="TreeGrafter"/>
</dbReference>
<dbReference type="FunFam" id="3.40.50.720:FF:000033">
    <property type="entry name" value="Adenylyltransferase and sulfurtransferase MOCS3"/>
    <property type="match status" value="1"/>
</dbReference>
<dbReference type="InterPro" id="IPR036873">
    <property type="entry name" value="Rhodanese-like_dom_sf"/>
</dbReference>
<dbReference type="Gene3D" id="3.40.250.10">
    <property type="entry name" value="Rhodanese-like domain"/>
    <property type="match status" value="1"/>
</dbReference>
<keyword evidence="5" id="KW-0548">Nucleotidyltransferase</keyword>
<dbReference type="Pfam" id="PF00899">
    <property type="entry name" value="ThiF"/>
    <property type="match status" value="1"/>
</dbReference>
<dbReference type="SMART" id="SM00450">
    <property type="entry name" value="RHOD"/>
    <property type="match status" value="1"/>
</dbReference>
<name>A0A1L2ZKV7_9MICC</name>
<dbReference type="AlphaFoldDB" id="A0A1L2ZKV7"/>
<sequence length="389" mass="41820">MSGFDPLVEPAETLSSAEIERYSRQIILPGVGLEGQRRLKNARVLVIGAGGLGAPTIMYLAAAGVGTIGIVDDDVVDSSNLQRQVIHREDAVGQPKVDSAQHFVQGLNPLVTVVRHQLRLDSSNVLDLFRRYDLVLDGTDNFATRYLVNDAAAIAGIPLIWGSILRFDGQVSVFWNEKGPTYRDLYPEAPPAGLVPSCAEAGVFGVLCAQIGSVMAGEAIKLITGIGNPLVGRVMILDALEMSWTEVTLEKDPETVQPRELLADYPAFCGMPSRGEPSIEVPEVSVQELKELLDAREAGTQSFEFIDVREAGEADIARIPGATLVPRADVLSGEVELPRDAEIILHCKSGGRSAEVGRFLMAQGYEHVRHVRGGVNAWISSGQPGGSVY</sequence>
<keyword evidence="3" id="KW-0067">ATP-binding</keyword>
<dbReference type="RefSeq" id="WP_071893023.1">
    <property type="nucleotide sequence ID" value="NZ_CP018135.1"/>
</dbReference>
<dbReference type="InterPro" id="IPR000594">
    <property type="entry name" value="ThiF_NAD_FAD-bd"/>
</dbReference>
<dbReference type="InterPro" id="IPR035985">
    <property type="entry name" value="Ubiquitin-activating_enz"/>
</dbReference>
<dbReference type="PANTHER" id="PTHR10953:SF102">
    <property type="entry name" value="ADENYLYLTRANSFERASE AND SULFURTRANSFERASE MOCS3"/>
    <property type="match status" value="1"/>
</dbReference>
<dbReference type="OrthoDB" id="9804286at2"/>
<dbReference type="PROSITE" id="PS50206">
    <property type="entry name" value="RHODANESE_3"/>
    <property type="match status" value="1"/>
</dbReference>
<protein>
    <submittedName>
        <fullName evidence="5">Adenylyltransferase/sulfurtransferase MoeZ</fullName>
    </submittedName>
</protein>
<dbReference type="InterPro" id="IPR045886">
    <property type="entry name" value="ThiF/MoeB/HesA"/>
</dbReference>
<reference evidence="5 6" key="1">
    <citation type="submission" date="2016-11" db="EMBL/GenBank/DDBJ databases">
        <title>Genome sequencing of Zhihengliuella aestuarii B18 antagonistic to Plasmodiophora brassicae.</title>
        <authorList>
            <person name="Luo Y."/>
        </authorList>
    </citation>
    <scope>NUCLEOTIDE SEQUENCE [LARGE SCALE GENOMIC DNA]</scope>
    <source>
        <strain evidence="5 6">B18</strain>
    </source>
</reference>
<dbReference type="InterPro" id="IPR001763">
    <property type="entry name" value="Rhodanese-like_dom"/>
</dbReference>
<dbReference type="EMBL" id="CP018135">
    <property type="protein sequence ID" value="APF39671.1"/>
    <property type="molecule type" value="Genomic_DNA"/>
</dbReference>
<dbReference type="GO" id="GO:0016779">
    <property type="term" value="F:nucleotidyltransferase activity"/>
    <property type="evidence" value="ECO:0007669"/>
    <property type="project" value="UniProtKB-KW"/>
</dbReference>
<proteinExistence type="predicted"/>
<evidence type="ECO:0000256" key="2">
    <source>
        <dbReference type="ARBA" id="ARBA00022741"/>
    </source>
</evidence>
<feature type="domain" description="Rhodanese" evidence="4">
    <location>
        <begin position="299"/>
        <end position="387"/>
    </location>
</feature>